<dbReference type="RefSeq" id="WP_246608112.1">
    <property type="nucleotide sequence ID" value="NZ_BOQN01000134.1"/>
</dbReference>
<comment type="caution">
    <text evidence="2">The sequence shown here is derived from an EMBL/GenBank/DDBJ whole genome shotgun (WGS) entry which is preliminary data.</text>
</comment>
<protein>
    <submittedName>
        <fullName evidence="2">Uncharacterized protein</fullName>
    </submittedName>
</protein>
<organism evidence="2 3">
    <name type="scientific">Paractinoplanes toevensis</name>
    <dbReference type="NCBI Taxonomy" id="571911"/>
    <lineage>
        <taxon>Bacteria</taxon>
        <taxon>Bacillati</taxon>
        <taxon>Actinomycetota</taxon>
        <taxon>Actinomycetes</taxon>
        <taxon>Micromonosporales</taxon>
        <taxon>Micromonosporaceae</taxon>
        <taxon>Paractinoplanes</taxon>
    </lineage>
</organism>
<keyword evidence="1" id="KW-0175">Coiled coil</keyword>
<keyword evidence="3" id="KW-1185">Reference proteome</keyword>
<accession>A0A920BQA2</accession>
<reference evidence="2 3" key="1">
    <citation type="submission" date="2021-03" db="EMBL/GenBank/DDBJ databases">
        <title>Whole genome shotgun sequence of Actinoplanes toevensis NBRC 105298.</title>
        <authorList>
            <person name="Komaki H."/>
            <person name="Tamura T."/>
        </authorList>
    </citation>
    <scope>NUCLEOTIDE SEQUENCE [LARGE SCALE GENOMIC DNA]</scope>
    <source>
        <strain evidence="2 3">NBRC 105298</strain>
    </source>
</reference>
<sequence>MTGDHLTENLRRAANAQYQAALASQLSASEVEELQQTINDAERRTGRYRAALDAGADPALIAGWIADTTAMKNNAQTRLRLDQSPPQRLPTAQLQTIASEIEDLLHQLQHADSHDKADLYSRIGLHMTYQAAPKTLTTQVTHSELSSICVRGMSLATPTIPSRTGGS</sequence>
<proteinExistence type="predicted"/>
<name>A0A920BQA2_9ACTN</name>
<evidence type="ECO:0000313" key="3">
    <source>
        <dbReference type="Proteomes" id="UP000677082"/>
    </source>
</evidence>
<evidence type="ECO:0000313" key="2">
    <source>
        <dbReference type="EMBL" id="GIM97139.1"/>
    </source>
</evidence>
<dbReference type="Proteomes" id="UP000677082">
    <property type="component" value="Unassembled WGS sequence"/>
</dbReference>
<gene>
    <name evidence="2" type="ORF">Ato02nite_089320</name>
</gene>
<dbReference type="AlphaFoldDB" id="A0A920BQA2"/>
<feature type="coiled-coil region" evidence="1">
    <location>
        <begin position="24"/>
        <end position="51"/>
    </location>
</feature>
<evidence type="ECO:0000256" key="1">
    <source>
        <dbReference type="SAM" id="Coils"/>
    </source>
</evidence>
<dbReference type="EMBL" id="BOQN01000134">
    <property type="protein sequence ID" value="GIM97139.1"/>
    <property type="molecule type" value="Genomic_DNA"/>
</dbReference>